<gene>
    <name evidence="1" type="ORF">HPB48_009321</name>
</gene>
<reference evidence="1 2" key="1">
    <citation type="journal article" date="2020" name="Cell">
        <title>Large-Scale Comparative Analyses of Tick Genomes Elucidate Their Genetic Diversity and Vector Capacities.</title>
        <authorList>
            <consortium name="Tick Genome and Microbiome Consortium (TIGMIC)"/>
            <person name="Jia N."/>
            <person name="Wang J."/>
            <person name="Shi W."/>
            <person name="Du L."/>
            <person name="Sun Y."/>
            <person name="Zhan W."/>
            <person name="Jiang J.F."/>
            <person name="Wang Q."/>
            <person name="Zhang B."/>
            <person name="Ji P."/>
            <person name="Bell-Sakyi L."/>
            <person name="Cui X.M."/>
            <person name="Yuan T.T."/>
            <person name="Jiang B.G."/>
            <person name="Yang W.F."/>
            <person name="Lam T.T."/>
            <person name="Chang Q.C."/>
            <person name="Ding S.J."/>
            <person name="Wang X.J."/>
            <person name="Zhu J.G."/>
            <person name="Ruan X.D."/>
            <person name="Zhao L."/>
            <person name="Wei J.T."/>
            <person name="Ye R.Z."/>
            <person name="Que T.C."/>
            <person name="Du C.H."/>
            <person name="Zhou Y.H."/>
            <person name="Cheng J.X."/>
            <person name="Dai P.F."/>
            <person name="Guo W.B."/>
            <person name="Han X.H."/>
            <person name="Huang E.J."/>
            <person name="Li L.F."/>
            <person name="Wei W."/>
            <person name="Gao Y.C."/>
            <person name="Liu J.Z."/>
            <person name="Shao H.Z."/>
            <person name="Wang X."/>
            <person name="Wang C.C."/>
            <person name="Yang T.C."/>
            <person name="Huo Q.B."/>
            <person name="Li W."/>
            <person name="Chen H.Y."/>
            <person name="Chen S.E."/>
            <person name="Zhou L.G."/>
            <person name="Ni X.B."/>
            <person name="Tian J.H."/>
            <person name="Sheng Y."/>
            <person name="Liu T."/>
            <person name="Pan Y.S."/>
            <person name="Xia L.Y."/>
            <person name="Li J."/>
            <person name="Zhao F."/>
            <person name="Cao W.C."/>
        </authorList>
    </citation>
    <scope>NUCLEOTIDE SEQUENCE [LARGE SCALE GENOMIC DNA]</scope>
    <source>
        <strain evidence="1">HaeL-2018</strain>
    </source>
</reference>
<protein>
    <submittedName>
        <fullName evidence="1">Uncharacterized protein</fullName>
    </submittedName>
</protein>
<organism evidence="1 2">
    <name type="scientific">Haemaphysalis longicornis</name>
    <name type="common">Bush tick</name>
    <dbReference type="NCBI Taxonomy" id="44386"/>
    <lineage>
        <taxon>Eukaryota</taxon>
        <taxon>Metazoa</taxon>
        <taxon>Ecdysozoa</taxon>
        <taxon>Arthropoda</taxon>
        <taxon>Chelicerata</taxon>
        <taxon>Arachnida</taxon>
        <taxon>Acari</taxon>
        <taxon>Parasitiformes</taxon>
        <taxon>Ixodida</taxon>
        <taxon>Ixodoidea</taxon>
        <taxon>Ixodidae</taxon>
        <taxon>Haemaphysalinae</taxon>
        <taxon>Haemaphysalis</taxon>
    </lineage>
</organism>
<dbReference type="EMBL" id="JABSTR010000005">
    <property type="protein sequence ID" value="KAH9371274.1"/>
    <property type="molecule type" value="Genomic_DNA"/>
</dbReference>
<dbReference type="Proteomes" id="UP000821853">
    <property type="component" value="Chromosome 3"/>
</dbReference>
<proteinExistence type="predicted"/>
<dbReference type="AlphaFoldDB" id="A0A9J6G762"/>
<name>A0A9J6G762_HAELO</name>
<comment type="caution">
    <text evidence="1">The sequence shown here is derived from an EMBL/GenBank/DDBJ whole genome shotgun (WGS) entry which is preliminary data.</text>
</comment>
<dbReference type="OrthoDB" id="10517832at2759"/>
<keyword evidence="2" id="KW-1185">Reference proteome</keyword>
<dbReference type="VEuPathDB" id="VectorBase:HLOH_046870"/>
<evidence type="ECO:0000313" key="2">
    <source>
        <dbReference type="Proteomes" id="UP000821853"/>
    </source>
</evidence>
<accession>A0A9J6G762</accession>
<sequence>MIGRITGRNHGMKEADYLRFVQAFLISRTVYMTPYFEIRNKDLDTIDVITRKAYKRALRLLLLLLLPNTFIERLLGLGIHNTATGLIEAHLTSQPTRTHVADAQR</sequence>
<evidence type="ECO:0000313" key="1">
    <source>
        <dbReference type="EMBL" id="KAH9371274.1"/>
    </source>
</evidence>